<feature type="region of interest" description="Disordered" evidence="1">
    <location>
        <begin position="1"/>
        <end position="66"/>
    </location>
</feature>
<organism evidence="2 3">
    <name type="scientific">Stenotrophomonas maltophilia</name>
    <name type="common">Pseudomonas maltophilia</name>
    <name type="synonym">Xanthomonas maltophilia</name>
    <dbReference type="NCBI Taxonomy" id="40324"/>
    <lineage>
        <taxon>Bacteria</taxon>
        <taxon>Pseudomonadati</taxon>
        <taxon>Pseudomonadota</taxon>
        <taxon>Gammaproteobacteria</taxon>
        <taxon>Lysobacterales</taxon>
        <taxon>Lysobacteraceae</taxon>
        <taxon>Stenotrophomonas</taxon>
        <taxon>Stenotrophomonas maltophilia group</taxon>
    </lineage>
</organism>
<accession>A0A2J0UF41</accession>
<comment type="caution">
    <text evidence="2">The sequence shown here is derived from an EMBL/GenBank/DDBJ whole genome shotgun (WGS) entry which is preliminary data.</text>
</comment>
<evidence type="ECO:0000313" key="2">
    <source>
        <dbReference type="EMBL" id="PJL32057.1"/>
    </source>
</evidence>
<sequence>MGEEATEEEERFSMYGLKHRGISDTKGDRGNRGNRGGKQDAAGHKSPTTTGRYDHDVPVVRPPRKR</sequence>
<dbReference type="EMBL" id="NEQV01000002">
    <property type="protein sequence ID" value="PJL32057.1"/>
    <property type="molecule type" value="Genomic_DNA"/>
</dbReference>
<feature type="compositionally biased region" description="Basic and acidic residues" evidence="1">
    <location>
        <begin position="21"/>
        <end position="43"/>
    </location>
</feature>
<evidence type="ECO:0000313" key="3">
    <source>
        <dbReference type="Proteomes" id="UP000230167"/>
    </source>
</evidence>
<feature type="compositionally biased region" description="Acidic residues" evidence="1">
    <location>
        <begin position="1"/>
        <end position="10"/>
    </location>
</feature>
<reference evidence="2 3" key="1">
    <citation type="journal article" date="2017" name="Front. Microbiol.">
        <title>Double-Face Meets the Bacterial World: The Opportunistic Pathogen Stenotrophomonas maltophilia.</title>
        <authorList>
            <person name="Lira F."/>
            <person name="Berg G."/>
            <person name="Martinez J.L."/>
        </authorList>
    </citation>
    <scope>NUCLEOTIDE SEQUENCE [LARGE SCALE GENOMIC DNA]</scope>
    <source>
        <strain evidence="2 3">EA1</strain>
    </source>
</reference>
<name>A0A2J0UF41_STEMA</name>
<evidence type="ECO:0000256" key="1">
    <source>
        <dbReference type="SAM" id="MobiDB-lite"/>
    </source>
</evidence>
<gene>
    <name evidence="2" type="ORF">B9Y64_06335</name>
</gene>
<proteinExistence type="predicted"/>
<dbReference type="Proteomes" id="UP000230167">
    <property type="component" value="Unassembled WGS sequence"/>
</dbReference>
<protein>
    <submittedName>
        <fullName evidence="2">Uncharacterized protein</fullName>
    </submittedName>
</protein>
<dbReference type="AlphaFoldDB" id="A0A2J0UF41"/>